<dbReference type="InParanoid" id="E0W1Y6"/>
<keyword evidence="8" id="KW-1185">Reference proteome</keyword>
<evidence type="ECO:0000256" key="4">
    <source>
        <dbReference type="PROSITE-ProRule" id="PRU00027"/>
    </source>
</evidence>
<reference evidence="6" key="1">
    <citation type="submission" date="2007-04" db="EMBL/GenBank/DDBJ databases">
        <title>Annotation of Pediculus humanus corporis strain USDA.</title>
        <authorList>
            <person name="Kirkness E."/>
            <person name="Hannick L."/>
            <person name="Hass B."/>
            <person name="Bruggner R."/>
            <person name="Lawson D."/>
            <person name="Bidwell S."/>
            <person name="Joardar V."/>
            <person name="Caler E."/>
            <person name="Walenz B."/>
            <person name="Inman J."/>
            <person name="Schobel S."/>
            <person name="Galinsky K."/>
            <person name="Amedeo P."/>
            <person name="Strausberg R."/>
        </authorList>
    </citation>
    <scope>NUCLEOTIDE SEQUENCE</scope>
    <source>
        <strain evidence="6">USDA</strain>
    </source>
</reference>
<name>E0W1Y6_PEDHC</name>
<proteinExistence type="predicted"/>
<dbReference type="Proteomes" id="UP000009046">
    <property type="component" value="Unassembled WGS sequence"/>
</dbReference>
<dbReference type="GeneID" id="8232327"/>
<evidence type="ECO:0000256" key="2">
    <source>
        <dbReference type="ARBA" id="ARBA00022771"/>
    </source>
</evidence>
<dbReference type="EnsemblMetazoa" id="PHUM580690-RA">
    <property type="protein sequence ID" value="PHUM580690-PA"/>
    <property type="gene ID" value="PHUM580690"/>
</dbReference>
<dbReference type="PROSITE" id="PS50808">
    <property type="entry name" value="ZF_BED"/>
    <property type="match status" value="2"/>
</dbReference>
<dbReference type="AlphaFoldDB" id="E0W1Y6"/>
<dbReference type="VEuPathDB" id="VectorBase:PHUM580690"/>
<dbReference type="HOGENOM" id="CLU_1733680_0_0_1"/>
<dbReference type="SUPFAM" id="SSF57667">
    <property type="entry name" value="beta-beta-alpha zinc fingers"/>
    <property type="match status" value="2"/>
</dbReference>
<protein>
    <recommendedName>
        <fullName evidence="5">BED-type domain-containing protein</fullName>
    </recommendedName>
</protein>
<dbReference type="Pfam" id="PF02892">
    <property type="entry name" value="zf-BED"/>
    <property type="match status" value="2"/>
</dbReference>
<evidence type="ECO:0000313" key="8">
    <source>
        <dbReference type="Proteomes" id="UP000009046"/>
    </source>
</evidence>
<dbReference type="InterPro" id="IPR003656">
    <property type="entry name" value="Znf_BED"/>
</dbReference>
<reference evidence="7" key="3">
    <citation type="submission" date="2021-02" db="UniProtKB">
        <authorList>
            <consortium name="EnsemblMetazoa"/>
        </authorList>
    </citation>
    <scope>IDENTIFICATION</scope>
    <source>
        <strain evidence="7">USDA</strain>
    </source>
</reference>
<dbReference type="GO" id="GO:0003677">
    <property type="term" value="F:DNA binding"/>
    <property type="evidence" value="ECO:0007669"/>
    <property type="project" value="InterPro"/>
</dbReference>
<dbReference type="CTD" id="8232327"/>
<dbReference type="InterPro" id="IPR036236">
    <property type="entry name" value="Znf_C2H2_sf"/>
</dbReference>
<dbReference type="GO" id="GO:0008270">
    <property type="term" value="F:zinc ion binding"/>
    <property type="evidence" value="ECO:0007669"/>
    <property type="project" value="UniProtKB-KW"/>
</dbReference>
<evidence type="ECO:0000313" key="7">
    <source>
        <dbReference type="EnsemblMetazoa" id="PHUM580690-PA"/>
    </source>
</evidence>
<gene>
    <name evidence="7" type="primary">8232327</name>
    <name evidence="6" type="ORF">Phum_PHUM580690</name>
</gene>
<dbReference type="KEGG" id="phu:Phum_PHUM580690"/>
<sequence length="151" mass="18110">MIIITCNHFWNTRRTSKPLSVIWSFFNFDCLENKSECKLCGKIFKASPKTGTASVKYHLHFAHRILRNDDFTFRFNPKRVPIWDFYTVNYDSDLATCKICYKNIKTRRKDGTRNVLSHMRNVHPNEYQLSLTFKEKWTAMKKTKKHKQGFY</sequence>
<dbReference type="EMBL" id="AAZO01007069">
    <property type="status" value="NOT_ANNOTATED_CDS"/>
    <property type="molecule type" value="Genomic_DNA"/>
</dbReference>
<feature type="domain" description="BED-type" evidence="5">
    <location>
        <begin position="77"/>
        <end position="130"/>
    </location>
</feature>
<dbReference type="RefSeq" id="XP_002432318.1">
    <property type="nucleotide sequence ID" value="XM_002432273.1"/>
</dbReference>
<feature type="domain" description="BED-type" evidence="5">
    <location>
        <begin position="17"/>
        <end position="70"/>
    </location>
</feature>
<evidence type="ECO:0000313" key="6">
    <source>
        <dbReference type="EMBL" id="EEB19580.1"/>
    </source>
</evidence>
<accession>E0W1Y6</accession>
<dbReference type="SMART" id="SM00614">
    <property type="entry name" value="ZnF_BED"/>
    <property type="match status" value="2"/>
</dbReference>
<dbReference type="EMBL" id="DS235873">
    <property type="protein sequence ID" value="EEB19580.1"/>
    <property type="molecule type" value="Genomic_DNA"/>
</dbReference>
<keyword evidence="3" id="KW-0862">Zinc</keyword>
<keyword evidence="2 4" id="KW-0863">Zinc-finger</keyword>
<evidence type="ECO:0000256" key="1">
    <source>
        <dbReference type="ARBA" id="ARBA00022723"/>
    </source>
</evidence>
<organism>
    <name type="scientific">Pediculus humanus subsp. corporis</name>
    <name type="common">Body louse</name>
    <dbReference type="NCBI Taxonomy" id="121224"/>
    <lineage>
        <taxon>Eukaryota</taxon>
        <taxon>Metazoa</taxon>
        <taxon>Ecdysozoa</taxon>
        <taxon>Arthropoda</taxon>
        <taxon>Hexapoda</taxon>
        <taxon>Insecta</taxon>
        <taxon>Pterygota</taxon>
        <taxon>Neoptera</taxon>
        <taxon>Paraneoptera</taxon>
        <taxon>Psocodea</taxon>
        <taxon>Troctomorpha</taxon>
        <taxon>Phthiraptera</taxon>
        <taxon>Anoplura</taxon>
        <taxon>Pediculidae</taxon>
        <taxon>Pediculus</taxon>
    </lineage>
</organism>
<evidence type="ECO:0000256" key="3">
    <source>
        <dbReference type="ARBA" id="ARBA00022833"/>
    </source>
</evidence>
<reference evidence="6" key="2">
    <citation type="submission" date="2007-04" db="EMBL/GenBank/DDBJ databases">
        <title>The genome of the human body louse.</title>
        <authorList>
            <consortium name="The Human Body Louse Genome Consortium"/>
            <person name="Kirkness E."/>
            <person name="Walenz B."/>
            <person name="Hass B."/>
            <person name="Bruggner R."/>
            <person name="Strausberg R."/>
        </authorList>
    </citation>
    <scope>NUCLEOTIDE SEQUENCE</scope>
    <source>
        <strain evidence="6">USDA</strain>
    </source>
</reference>
<keyword evidence="1" id="KW-0479">Metal-binding</keyword>
<evidence type="ECO:0000259" key="5">
    <source>
        <dbReference type="PROSITE" id="PS50808"/>
    </source>
</evidence>